<name>A0ABZ2KHW8_9BACT</name>
<dbReference type="EMBL" id="CP089982">
    <property type="protein sequence ID" value="WXA98268.1"/>
    <property type="molecule type" value="Genomic_DNA"/>
</dbReference>
<keyword evidence="3" id="KW-1185">Reference proteome</keyword>
<evidence type="ECO:0000313" key="3">
    <source>
        <dbReference type="Proteomes" id="UP001379533"/>
    </source>
</evidence>
<proteinExistence type="predicted"/>
<feature type="compositionally biased region" description="Basic residues" evidence="1">
    <location>
        <begin position="174"/>
        <end position="186"/>
    </location>
</feature>
<accession>A0ABZ2KHW8</accession>
<protein>
    <submittedName>
        <fullName evidence="2">Uncharacterized protein</fullName>
    </submittedName>
</protein>
<feature type="region of interest" description="Disordered" evidence="1">
    <location>
        <begin position="33"/>
        <end position="85"/>
    </location>
</feature>
<dbReference type="RefSeq" id="WP_394848881.1">
    <property type="nucleotide sequence ID" value="NZ_CP089982.1"/>
</dbReference>
<evidence type="ECO:0000256" key="1">
    <source>
        <dbReference type="SAM" id="MobiDB-lite"/>
    </source>
</evidence>
<reference evidence="2 3" key="1">
    <citation type="submission" date="2021-12" db="EMBL/GenBank/DDBJ databases">
        <title>Discovery of the Pendulisporaceae a myxobacterial family with distinct sporulation behavior and unique specialized metabolism.</title>
        <authorList>
            <person name="Garcia R."/>
            <person name="Popoff A."/>
            <person name="Bader C.D."/>
            <person name="Loehr J."/>
            <person name="Walesch S."/>
            <person name="Walt C."/>
            <person name="Boldt J."/>
            <person name="Bunk B."/>
            <person name="Haeckl F.J.F.P.J."/>
            <person name="Gunesch A.P."/>
            <person name="Birkelbach J."/>
            <person name="Nuebel U."/>
            <person name="Pietschmann T."/>
            <person name="Bach T."/>
            <person name="Mueller R."/>
        </authorList>
    </citation>
    <scope>NUCLEOTIDE SEQUENCE [LARGE SCALE GENOMIC DNA]</scope>
    <source>
        <strain evidence="2 3">MSr12523</strain>
    </source>
</reference>
<feature type="region of interest" description="Disordered" evidence="1">
    <location>
        <begin position="149"/>
        <end position="204"/>
    </location>
</feature>
<sequence length="204" mass="21195">MSNLRNTISSLANDFAQGVLGAIRRASLEEILDEPGRGGARRGRLPELAVSDEAEASDDGRAVRRGPGRPAGNGGRGRGGRLRRRSMDDLAELSDRIVELLESHPEGLRAEQIREALNVQAKELPRPLNDALSARRIGKKGQKRATTYFARGAGGGGAGGRRGAPKASASPGRPAKKARGAKRGRTPKAVAVSPANGAAATAAA</sequence>
<feature type="compositionally biased region" description="Low complexity" evidence="1">
    <location>
        <begin position="189"/>
        <end position="204"/>
    </location>
</feature>
<organism evidence="2 3">
    <name type="scientific">Pendulispora brunnea</name>
    <dbReference type="NCBI Taxonomy" id="2905690"/>
    <lineage>
        <taxon>Bacteria</taxon>
        <taxon>Pseudomonadati</taxon>
        <taxon>Myxococcota</taxon>
        <taxon>Myxococcia</taxon>
        <taxon>Myxococcales</taxon>
        <taxon>Sorangiineae</taxon>
        <taxon>Pendulisporaceae</taxon>
        <taxon>Pendulispora</taxon>
    </lineage>
</organism>
<gene>
    <name evidence="2" type="ORF">LZC95_15680</name>
</gene>
<dbReference type="Proteomes" id="UP001379533">
    <property type="component" value="Chromosome"/>
</dbReference>
<feature type="compositionally biased region" description="Gly residues" evidence="1">
    <location>
        <begin position="152"/>
        <end position="162"/>
    </location>
</feature>
<evidence type="ECO:0000313" key="2">
    <source>
        <dbReference type="EMBL" id="WXA98268.1"/>
    </source>
</evidence>